<organism evidence="2 3">
    <name type="scientific">Fusarium oxysporum f. sp. rapae</name>
    <dbReference type="NCBI Taxonomy" id="485398"/>
    <lineage>
        <taxon>Eukaryota</taxon>
        <taxon>Fungi</taxon>
        <taxon>Dikarya</taxon>
        <taxon>Ascomycota</taxon>
        <taxon>Pezizomycotina</taxon>
        <taxon>Sordariomycetes</taxon>
        <taxon>Hypocreomycetidae</taxon>
        <taxon>Hypocreales</taxon>
        <taxon>Nectriaceae</taxon>
        <taxon>Fusarium</taxon>
        <taxon>Fusarium oxysporum species complex</taxon>
    </lineage>
</organism>
<dbReference type="AlphaFoldDB" id="A0A8J5TSI1"/>
<feature type="region of interest" description="Disordered" evidence="1">
    <location>
        <begin position="1"/>
        <end position="28"/>
    </location>
</feature>
<dbReference type="Proteomes" id="UP000694050">
    <property type="component" value="Unassembled WGS sequence"/>
</dbReference>
<evidence type="ECO:0008006" key="4">
    <source>
        <dbReference type="Google" id="ProtNLM"/>
    </source>
</evidence>
<protein>
    <recommendedName>
        <fullName evidence="4">Protein kinase domain-containing protein</fullName>
    </recommendedName>
</protein>
<accession>A0A8J5TSI1</accession>
<proteinExistence type="predicted"/>
<evidence type="ECO:0000313" key="2">
    <source>
        <dbReference type="EMBL" id="KAG7413030.1"/>
    </source>
</evidence>
<dbReference type="EMBL" id="JAELUQ010000006">
    <property type="protein sequence ID" value="KAG7413030.1"/>
    <property type="molecule type" value="Genomic_DNA"/>
</dbReference>
<sequence>MARGVRNKPTLATTNRTATGPRTVPLTDPRGHRLRFPIDIGGAHVHSRDANSVIFIPHCRFWTHSKENDDADASWREDAETSDCFKTSYAYNMIGEEHPRIVPGVTGVIGQDAWTGLPILQKPLYSNLWHFLGNYDSQLFTPQEGFAPPTRRLKLEFRPLAYQWSLQLLSALSLIHSRGIAYGEIIEESCWITAGSLSIALTGFSVSDFHDPSTGLNLPGHFFSGIEFSPQNLPLKRAVRYLTRKTDMFMFGRLVYELMTSYLPGNGIGRDWGETERLMAEQDWMPDLEDDFMGKIVHKCWNFEYEDVEELQSEVQAFVEAQGWSIRGDELEGFDAHSIQHELEANFVPEKEEQASISYSLWELFRRFKFSIEKPHSCVTSSPCPPYASLF</sequence>
<feature type="compositionally biased region" description="Polar residues" evidence="1">
    <location>
        <begin position="10"/>
        <end position="20"/>
    </location>
</feature>
<name>A0A8J5TSI1_FUSOX</name>
<comment type="caution">
    <text evidence="2">The sequence shown here is derived from an EMBL/GenBank/DDBJ whole genome shotgun (WGS) entry which is preliminary data.</text>
</comment>
<gene>
    <name evidence="2" type="ORF">Forpe1208_v009491</name>
</gene>
<evidence type="ECO:0000256" key="1">
    <source>
        <dbReference type="SAM" id="MobiDB-lite"/>
    </source>
</evidence>
<reference evidence="2" key="1">
    <citation type="submission" date="2021-04" db="EMBL/GenBank/DDBJ databases">
        <title>First draft genome resource for Brassicaceae pathogens Fusarium oxysporum f. sp. raphani and Fusarium oxysporum f. sp. rapae.</title>
        <authorList>
            <person name="Asai S."/>
        </authorList>
    </citation>
    <scope>NUCLEOTIDE SEQUENCE</scope>
    <source>
        <strain evidence="2">Tf1208</strain>
    </source>
</reference>
<evidence type="ECO:0000313" key="3">
    <source>
        <dbReference type="Proteomes" id="UP000694050"/>
    </source>
</evidence>